<proteinExistence type="predicted"/>
<sequence>MYVVPAATFNLGIGGSRSHGLRSGFSPRWTAPTLGEENGACTDGRWIDEAISKIQGVLTMILRPVALVMDMARETTFRKKHLAIIDPASGAHNSRFIWLVVGWIRIPHTNVWTPQFHLYTAP</sequence>
<evidence type="ECO:0000313" key="2">
    <source>
        <dbReference type="Proteomes" id="UP001054889"/>
    </source>
</evidence>
<protein>
    <submittedName>
        <fullName evidence="1">Uncharacterized protein</fullName>
    </submittedName>
</protein>
<reference evidence="1" key="2">
    <citation type="submission" date="2021-12" db="EMBL/GenBank/DDBJ databases">
        <title>Resequencing data analysis of finger millet.</title>
        <authorList>
            <person name="Hatakeyama M."/>
            <person name="Aluri S."/>
            <person name="Balachadran M.T."/>
            <person name="Sivarajan S.R."/>
            <person name="Poveda L."/>
            <person name="Shimizu-Inatsugi R."/>
            <person name="Schlapbach R."/>
            <person name="Sreeman S.M."/>
            <person name="Shimizu K.K."/>
        </authorList>
    </citation>
    <scope>NUCLEOTIDE SEQUENCE</scope>
</reference>
<dbReference type="Proteomes" id="UP001054889">
    <property type="component" value="Unassembled WGS sequence"/>
</dbReference>
<comment type="caution">
    <text evidence="1">The sequence shown here is derived from an EMBL/GenBank/DDBJ whole genome shotgun (WGS) entry which is preliminary data.</text>
</comment>
<dbReference type="EMBL" id="BQKI01000072">
    <property type="protein sequence ID" value="GJN16423.1"/>
    <property type="molecule type" value="Genomic_DNA"/>
</dbReference>
<reference evidence="1" key="1">
    <citation type="journal article" date="2018" name="DNA Res.">
        <title>Multiple hybrid de novo genome assembly of finger millet, an orphan allotetraploid crop.</title>
        <authorList>
            <person name="Hatakeyama M."/>
            <person name="Aluri S."/>
            <person name="Balachadran M.T."/>
            <person name="Sivarajan S.R."/>
            <person name="Patrignani A."/>
            <person name="Gruter S."/>
            <person name="Poveda L."/>
            <person name="Shimizu-Inatsugi R."/>
            <person name="Baeten J."/>
            <person name="Francoijs K.J."/>
            <person name="Nataraja K.N."/>
            <person name="Reddy Y.A.N."/>
            <person name="Phadnis S."/>
            <person name="Ravikumar R.L."/>
            <person name="Schlapbach R."/>
            <person name="Sreeman S.M."/>
            <person name="Shimizu K.K."/>
        </authorList>
    </citation>
    <scope>NUCLEOTIDE SEQUENCE</scope>
</reference>
<dbReference type="AlphaFoldDB" id="A0AAV5DZD3"/>
<evidence type="ECO:0000313" key="1">
    <source>
        <dbReference type="EMBL" id="GJN16423.1"/>
    </source>
</evidence>
<keyword evidence="2" id="KW-1185">Reference proteome</keyword>
<name>A0AAV5DZD3_ELECO</name>
<organism evidence="1 2">
    <name type="scientific">Eleusine coracana subsp. coracana</name>
    <dbReference type="NCBI Taxonomy" id="191504"/>
    <lineage>
        <taxon>Eukaryota</taxon>
        <taxon>Viridiplantae</taxon>
        <taxon>Streptophyta</taxon>
        <taxon>Embryophyta</taxon>
        <taxon>Tracheophyta</taxon>
        <taxon>Spermatophyta</taxon>
        <taxon>Magnoliopsida</taxon>
        <taxon>Liliopsida</taxon>
        <taxon>Poales</taxon>
        <taxon>Poaceae</taxon>
        <taxon>PACMAD clade</taxon>
        <taxon>Chloridoideae</taxon>
        <taxon>Cynodonteae</taxon>
        <taxon>Eleusininae</taxon>
        <taxon>Eleusine</taxon>
    </lineage>
</organism>
<gene>
    <name evidence="1" type="primary">gb03409</name>
    <name evidence="1" type="ORF">PR202_gb03409</name>
</gene>
<accession>A0AAV5DZD3</accession>